<dbReference type="STRING" id="680026.AB733_14135"/>
<dbReference type="RefSeq" id="WP_048899345.1">
    <property type="nucleotide sequence ID" value="NZ_AP024853.1"/>
</dbReference>
<dbReference type="InterPro" id="IPR019613">
    <property type="entry name" value="DUF4198"/>
</dbReference>
<reference evidence="2 3" key="1">
    <citation type="submission" date="2018-01" db="EMBL/GenBank/DDBJ databases">
        <title>Whole genome sequencing of Histamine producing bacteria.</title>
        <authorList>
            <person name="Butler K."/>
        </authorList>
    </citation>
    <scope>NUCLEOTIDE SEQUENCE [LARGE SCALE GENOMIC DNA]</scope>
    <source>
        <strain evidence="2 3">DSM 24669</strain>
    </source>
</reference>
<evidence type="ECO:0000256" key="1">
    <source>
        <dbReference type="SAM" id="SignalP"/>
    </source>
</evidence>
<dbReference type="EMBL" id="PYLZ01000010">
    <property type="protein sequence ID" value="PSW22982.1"/>
    <property type="molecule type" value="Genomic_DNA"/>
</dbReference>
<keyword evidence="3" id="KW-1185">Reference proteome</keyword>
<dbReference type="AlphaFoldDB" id="A0A0J8VA81"/>
<evidence type="ECO:0000313" key="2">
    <source>
        <dbReference type="EMBL" id="PSW22982.1"/>
    </source>
</evidence>
<dbReference type="OrthoDB" id="9780723at2"/>
<comment type="caution">
    <text evidence="2">The sequence shown here is derived from an EMBL/GenBank/DDBJ whole genome shotgun (WGS) entry which is preliminary data.</text>
</comment>
<name>A0A0J8VA81_9GAMM</name>
<dbReference type="Proteomes" id="UP000240481">
    <property type="component" value="Unassembled WGS sequence"/>
</dbReference>
<keyword evidence="1" id="KW-0732">Signal</keyword>
<gene>
    <name evidence="2" type="ORF">C9I94_17535</name>
</gene>
<accession>A0A0J8VA81</accession>
<organism evidence="2 3">
    <name type="scientific">Photobacterium swingsii</name>
    <dbReference type="NCBI Taxonomy" id="680026"/>
    <lineage>
        <taxon>Bacteria</taxon>
        <taxon>Pseudomonadati</taxon>
        <taxon>Pseudomonadota</taxon>
        <taxon>Gammaproteobacteria</taxon>
        <taxon>Vibrionales</taxon>
        <taxon>Vibrionaceae</taxon>
        <taxon>Photobacterium</taxon>
    </lineage>
</organism>
<feature type="chain" id="PRO_5030009060" evidence="1">
    <location>
        <begin position="23"/>
        <end position="262"/>
    </location>
</feature>
<proteinExistence type="predicted"/>
<feature type="signal peptide" evidence="1">
    <location>
        <begin position="1"/>
        <end position="22"/>
    </location>
</feature>
<protein>
    <submittedName>
        <fullName evidence="2">DUF4198 domain-containing protein</fullName>
    </submittedName>
</protein>
<dbReference type="Pfam" id="PF10670">
    <property type="entry name" value="DUF4198"/>
    <property type="match status" value="1"/>
</dbReference>
<evidence type="ECO:0000313" key="3">
    <source>
        <dbReference type="Proteomes" id="UP000240481"/>
    </source>
</evidence>
<sequence length="262" mass="29025">MKKTTLALLSTAALSFSAASHAHFQMAYTPEMQLAKPATLDMKLVFGHPMENGHVMDMEKPLEFFVQFKDKRTDLMAKLKEISWQGPENKAKAYQADVKVQRNGDYIFAVVPTPYYEKNEDVYIQQITKSFVNKGAMPTGWEEPLGLKTEILPLNKPYQVFAGGTFSGKVVSNGKPVAGAECEVEFVNTDINLEKNAFGKTNYREAPQSAIVAFTDENGVFTFGLPKAGTWGFACLGTGPDTEYQGKELSQDAVIWVQAKEL</sequence>